<dbReference type="SUPFAM" id="SSF159594">
    <property type="entry name" value="XCC0632-like"/>
    <property type="match status" value="1"/>
</dbReference>
<name>A0A317ZEL9_9BACT</name>
<proteinExistence type="predicted"/>
<gene>
    <name evidence="2" type="ORF">DDZ13_09185</name>
</gene>
<evidence type="ECO:0000313" key="2">
    <source>
        <dbReference type="EMBL" id="PXA03806.1"/>
    </source>
</evidence>
<dbReference type="EMBL" id="QHJQ01000006">
    <property type="protein sequence ID" value="PXA03806.1"/>
    <property type="molecule type" value="Genomic_DNA"/>
</dbReference>
<evidence type="ECO:0000259" key="1">
    <source>
        <dbReference type="Pfam" id="PF03886"/>
    </source>
</evidence>
<dbReference type="Pfam" id="PF03886">
    <property type="entry name" value="ABC_trans_aux"/>
    <property type="match status" value="1"/>
</dbReference>
<protein>
    <recommendedName>
        <fullName evidence="1">ABC-type transport auxiliary lipoprotein component domain-containing protein</fullName>
    </recommendedName>
</protein>
<dbReference type="AlphaFoldDB" id="A0A317ZEL9"/>
<organism evidence="2 3">
    <name type="scientific">Coraliomargarita sinensis</name>
    <dbReference type="NCBI Taxonomy" id="2174842"/>
    <lineage>
        <taxon>Bacteria</taxon>
        <taxon>Pseudomonadati</taxon>
        <taxon>Verrucomicrobiota</taxon>
        <taxon>Opitutia</taxon>
        <taxon>Puniceicoccales</taxon>
        <taxon>Coraliomargaritaceae</taxon>
        <taxon>Coraliomargarita</taxon>
    </lineage>
</organism>
<evidence type="ECO:0000313" key="3">
    <source>
        <dbReference type="Proteomes" id="UP000247099"/>
    </source>
</evidence>
<dbReference type="Gene3D" id="3.40.50.10610">
    <property type="entry name" value="ABC-type transport auxiliary lipoprotein component"/>
    <property type="match status" value="1"/>
</dbReference>
<accession>A0A317ZEL9</accession>
<dbReference type="OrthoDB" id="197224at2"/>
<sequence>MHKAAFIFTVSLCLFGFWGCVNLKPVPSQSESFTLGPVGMTLDVPNLKSGEVIYIMRPQVPTYLDDKRLSYRSASGEVESMTGSRWAEPLAEGIARAMSMYFSGSDIGTIIGYYPWPNTSTEASRLSLYFQSFGATDLGDVHVVVRWSLKRTNENTVSGQFVSESLEWTVGEPETLIGAYNEALQQLALDIEKALRSE</sequence>
<dbReference type="InterPro" id="IPR005586">
    <property type="entry name" value="ABC_trans_aux"/>
</dbReference>
<keyword evidence="3" id="KW-1185">Reference proteome</keyword>
<dbReference type="Proteomes" id="UP000247099">
    <property type="component" value="Unassembled WGS sequence"/>
</dbReference>
<reference evidence="2 3" key="1">
    <citation type="submission" date="2018-05" db="EMBL/GenBank/DDBJ databases">
        <title>Coraliomargarita sinensis sp. nov., isolated from a marine solar saltern.</title>
        <authorList>
            <person name="Zhou L.Y."/>
        </authorList>
    </citation>
    <scope>NUCLEOTIDE SEQUENCE [LARGE SCALE GENOMIC DNA]</scope>
    <source>
        <strain evidence="2 3">WN38</strain>
    </source>
</reference>
<dbReference type="RefSeq" id="WP_110131162.1">
    <property type="nucleotide sequence ID" value="NZ_QHJQ01000006.1"/>
</dbReference>
<feature type="domain" description="ABC-type transport auxiliary lipoprotein component" evidence="1">
    <location>
        <begin position="48"/>
        <end position="191"/>
    </location>
</feature>
<comment type="caution">
    <text evidence="2">The sequence shown here is derived from an EMBL/GenBank/DDBJ whole genome shotgun (WGS) entry which is preliminary data.</text>
</comment>
<dbReference type="InParanoid" id="A0A317ZEL9"/>